<keyword evidence="2" id="KW-0732">Signal</keyword>
<dbReference type="InterPro" id="IPR036182">
    <property type="entry name" value="PCuAC_sf"/>
</dbReference>
<feature type="chain" id="PRO_5038355510" description="Copper chaperone PCu(A)C" evidence="2">
    <location>
        <begin position="19"/>
        <end position="215"/>
    </location>
</feature>
<protein>
    <recommendedName>
        <fullName evidence="5">Copper chaperone PCu(A)C</fullName>
    </recommendedName>
</protein>
<dbReference type="Proteomes" id="UP000319986">
    <property type="component" value="Unassembled WGS sequence"/>
</dbReference>
<dbReference type="PANTHER" id="PTHR36302">
    <property type="entry name" value="BLR7088 PROTEIN"/>
    <property type="match status" value="1"/>
</dbReference>
<gene>
    <name evidence="3" type="ORF">CVA01_05210</name>
</gene>
<accession>A0A4Y4C238</accession>
<evidence type="ECO:0000256" key="2">
    <source>
        <dbReference type="SAM" id="SignalP"/>
    </source>
</evidence>
<organism evidence="3 4">
    <name type="scientific">Corynebacterium variabile</name>
    <dbReference type="NCBI Taxonomy" id="1727"/>
    <lineage>
        <taxon>Bacteria</taxon>
        <taxon>Bacillati</taxon>
        <taxon>Actinomycetota</taxon>
        <taxon>Actinomycetes</taxon>
        <taxon>Mycobacteriales</taxon>
        <taxon>Corynebacteriaceae</taxon>
        <taxon>Corynebacterium</taxon>
    </lineage>
</organism>
<feature type="signal peptide" evidence="2">
    <location>
        <begin position="1"/>
        <end position="18"/>
    </location>
</feature>
<feature type="compositionally biased region" description="Acidic residues" evidence="1">
    <location>
        <begin position="194"/>
        <end position="205"/>
    </location>
</feature>
<dbReference type="Pfam" id="PF04314">
    <property type="entry name" value="PCuAC"/>
    <property type="match status" value="1"/>
</dbReference>
<feature type="region of interest" description="Disordered" evidence="1">
    <location>
        <begin position="185"/>
        <end position="215"/>
    </location>
</feature>
<proteinExistence type="predicted"/>
<evidence type="ECO:0000313" key="3">
    <source>
        <dbReference type="EMBL" id="GEC85207.1"/>
    </source>
</evidence>
<dbReference type="InterPro" id="IPR058248">
    <property type="entry name" value="Lxx211020-like"/>
</dbReference>
<dbReference type="GeneID" id="82886679"/>
<dbReference type="InterPro" id="IPR007410">
    <property type="entry name" value="LpqE-like"/>
</dbReference>
<feature type="region of interest" description="Disordered" evidence="1">
    <location>
        <begin position="30"/>
        <end position="67"/>
    </location>
</feature>
<dbReference type="RefSeq" id="WP_141328384.1">
    <property type="nucleotide sequence ID" value="NZ_BJNT01000004.1"/>
</dbReference>
<dbReference type="Gene3D" id="2.60.40.1890">
    <property type="entry name" value="PCu(A)C copper chaperone"/>
    <property type="match status" value="1"/>
</dbReference>
<dbReference type="AlphaFoldDB" id="A0A4Y4C238"/>
<sequence length="215" mass="22183">MTPSSFRLPRLLTTGALATTLALGLAACSDEDSEDAAQSTASSASTDSSTGSAEGTGAAGASGEEAEQGAVTLEDGYVGAKDSDTAMTAVFGSLTNHTDTDIHLTKVAGSMPGIYQYHEVVDGVMREMEDGMTIPANGTVEMAPGGHHIMVMDNHEDIAAGDVLTLTLTAEDGSTYELTDIPVRVQQSGHEDYDGTDMGDMDGMDGMDGMDHADH</sequence>
<evidence type="ECO:0000256" key="1">
    <source>
        <dbReference type="SAM" id="MobiDB-lite"/>
    </source>
</evidence>
<comment type="caution">
    <text evidence="3">The sequence shown here is derived from an EMBL/GenBank/DDBJ whole genome shotgun (WGS) entry which is preliminary data.</text>
</comment>
<dbReference type="PANTHER" id="PTHR36302:SF1">
    <property type="entry name" value="COPPER CHAPERONE PCU(A)C"/>
    <property type="match status" value="1"/>
</dbReference>
<dbReference type="PROSITE" id="PS51257">
    <property type="entry name" value="PROKAR_LIPOPROTEIN"/>
    <property type="match status" value="1"/>
</dbReference>
<dbReference type="SUPFAM" id="SSF110087">
    <property type="entry name" value="DR1885-like metal-binding protein"/>
    <property type="match status" value="1"/>
</dbReference>
<evidence type="ECO:0000313" key="4">
    <source>
        <dbReference type="Proteomes" id="UP000319986"/>
    </source>
</evidence>
<name>A0A4Y4C238_9CORY</name>
<reference evidence="3 4" key="1">
    <citation type="submission" date="2019-06" db="EMBL/GenBank/DDBJ databases">
        <title>Whole genome shotgun sequence of Corynebacterium variabile NBRC 15286.</title>
        <authorList>
            <person name="Hosoyama A."/>
            <person name="Uohara A."/>
            <person name="Ohji S."/>
            <person name="Ichikawa N."/>
        </authorList>
    </citation>
    <scope>NUCLEOTIDE SEQUENCE [LARGE SCALE GENOMIC DNA]</scope>
    <source>
        <strain evidence="3 4">NBRC 15286</strain>
    </source>
</reference>
<evidence type="ECO:0008006" key="5">
    <source>
        <dbReference type="Google" id="ProtNLM"/>
    </source>
</evidence>
<dbReference type="EMBL" id="BJNT01000004">
    <property type="protein sequence ID" value="GEC85207.1"/>
    <property type="molecule type" value="Genomic_DNA"/>
</dbReference>
<feature type="compositionally biased region" description="Low complexity" evidence="1">
    <location>
        <begin position="36"/>
        <end position="63"/>
    </location>
</feature>